<evidence type="ECO:0000313" key="1">
    <source>
        <dbReference type="EMBL" id="KAJ8975189.1"/>
    </source>
</evidence>
<proteinExistence type="predicted"/>
<protein>
    <submittedName>
        <fullName evidence="1">Uncharacterized protein</fullName>
    </submittedName>
</protein>
<accession>A0ABQ9JC69</accession>
<comment type="caution">
    <text evidence="1">The sequence shown here is derived from an EMBL/GenBank/DDBJ whole genome shotgun (WGS) entry which is preliminary data.</text>
</comment>
<evidence type="ECO:0000313" key="2">
    <source>
        <dbReference type="Proteomes" id="UP001162164"/>
    </source>
</evidence>
<keyword evidence="2" id="KW-1185">Reference proteome</keyword>
<name>A0ABQ9JC69_9CUCU</name>
<reference evidence="1" key="1">
    <citation type="journal article" date="2023" name="Insect Mol. Biol.">
        <title>Genome sequencing provides insights into the evolution of gene families encoding plant cell wall-degrading enzymes in longhorned beetles.</title>
        <authorList>
            <person name="Shin N.R."/>
            <person name="Okamura Y."/>
            <person name="Kirsch R."/>
            <person name="Pauchet Y."/>
        </authorList>
    </citation>
    <scope>NUCLEOTIDE SEQUENCE</scope>
    <source>
        <strain evidence="1">MMC_N1</strain>
    </source>
</reference>
<dbReference type="Proteomes" id="UP001162164">
    <property type="component" value="Unassembled WGS sequence"/>
</dbReference>
<gene>
    <name evidence="1" type="ORF">NQ317_001838</name>
</gene>
<sequence length="102" mass="12139">MKMYDNQIYNLSLVGHYSEFIKIPKYISKFQDLTTYYYHMRHSFYLAEIPPMPLRHLNWMCGVARCSNKSAERVDGKKLNCEVVMSRNTTRSDRTEAPKKHD</sequence>
<dbReference type="EMBL" id="JAPWTJ010000861">
    <property type="protein sequence ID" value="KAJ8975189.1"/>
    <property type="molecule type" value="Genomic_DNA"/>
</dbReference>
<organism evidence="1 2">
    <name type="scientific">Molorchus minor</name>
    <dbReference type="NCBI Taxonomy" id="1323400"/>
    <lineage>
        <taxon>Eukaryota</taxon>
        <taxon>Metazoa</taxon>
        <taxon>Ecdysozoa</taxon>
        <taxon>Arthropoda</taxon>
        <taxon>Hexapoda</taxon>
        <taxon>Insecta</taxon>
        <taxon>Pterygota</taxon>
        <taxon>Neoptera</taxon>
        <taxon>Endopterygota</taxon>
        <taxon>Coleoptera</taxon>
        <taxon>Polyphaga</taxon>
        <taxon>Cucujiformia</taxon>
        <taxon>Chrysomeloidea</taxon>
        <taxon>Cerambycidae</taxon>
        <taxon>Lamiinae</taxon>
        <taxon>Monochamini</taxon>
        <taxon>Molorchus</taxon>
    </lineage>
</organism>